<accession>A0A934VAV4</accession>
<dbReference type="EMBL" id="JAENIK010000011">
    <property type="protein sequence ID" value="MBK1816593.1"/>
    <property type="molecule type" value="Genomic_DNA"/>
</dbReference>
<feature type="signal peptide" evidence="2">
    <location>
        <begin position="1"/>
        <end position="18"/>
    </location>
</feature>
<dbReference type="NCBIfam" id="NF040466">
    <property type="entry name" value="ydjY_domain"/>
    <property type="match status" value="1"/>
</dbReference>
<sequence length="252" mass="27561">MTARLFILVPAIATLALAQEAPPPAPSPEAEKTAEPVKPSVKKLDGTRYQIGEVIFDEKTREIRFPTVVNMTEGLLEFLVVHKNGKIHEALLATEISPTHLNLAFTLLRYPPSRELYPLPNGTGGLSGELPVVPPEIKAAARVAIDVEWKEGEKVRRVPVNEWIQHEVKTTSMPAGPWVYGGSDFNNGKYAPETSGDIVSIFMSMASILNYPGTDYDNDDVWAPFPKRVPAAGTAVTVIITPYQNAKPIPKP</sequence>
<dbReference type="Proteomes" id="UP000600139">
    <property type="component" value="Unassembled WGS sequence"/>
</dbReference>
<gene>
    <name evidence="3" type="ORF">JIN84_13285</name>
</gene>
<feature type="region of interest" description="Disordered" evidence="1">
    <location>
        <begin position="20"/>
        <end position="39"/>
    </location>
</feature>
<evidence type="ECO:0000256" key="1">
    <source>
        <dbReference type="SAM" id="MobiDB-lite"/>
    </source>
</evidence>
<keyword evidence="4" id="KW-1185">Reference proteome</keyword>
<reference evidence="3" key="1">
    <citation type="submission" date="2021-01" db="EMBL/GenBank/DDBJ databases">
        <title>Modified the classification status of verrucomicrobia.</title>
        <authorList>
            <person name="Feng X."/>
        </authorList>
    </citation>
    <scope>NUCLEOTIDE SEQUENCE</scope>
    <source>
        <strain evidence="3">JCM 18052</strain>
    </source>
</reference>
<comment type="caution">
    <text evidence="3">The sequence shown here is derived from an EMBL/GenBank/DDBJ whole genome shotgun (WGS) entry which is preliminary data.</text>
</comment>
<evidence type="ECO:0000313" key="4">
    <source>
        <dbReference type="Proteomes" id="UP000600139"/>
    </source>
</evidence>
<dbReference type="RefSeq" id="WP_200351526.1">
    <property type="nucleotide sequence ID" value="NZ_BAABHZ010000006.1"/>
</dbReference>
<keyword evidence="2" id="KW-0732">Signal</keyword>
<evidence type="ECO:0000313" key="3">
    <source>
        <dbReference type="EMBL" id="MBK1816593.1"/>
    </source>
</evidence>
<protein>
    <submittedName>
        <fullName evidence="3">Uncharacterized protein</fullName>
    </submittedName>
</protein>
<proteinExistence type="predicted"/>
<feature type="chain" id="PRO_5036675612" evidence="2">
    <location>
        <begin position="19"/>
        <end position="252"/>
    </location>
</feature>
<organism evidence="3 4">
    <name type="scientific">Luteolibacter yonseiensis</name>
    <dbReference type="NCBI Taxonomy" id="1144680"/>
    <lineage>
        <taxon>Bacteria</taxon>
        <taxon>Pseudomonadati</taxon>
        <taxon>Verrucomicrobiota</taxon>
        <taxon>Verrucomicrobiia</taxon>
        <taxon>Verrucomicrobiales</taxon>
        <taxon>Verrucomicrobiaceae</taxon>
        <taxon>Luteolibacter</taxon>
    </lineage>
</organism>
<dbReference type="AlphaFoldDB" id="A0A934VAV4"/>
<evidence type="ECO:0000256" key="2">
    <source>
        <dbReference type="SAM" id="SignalP"/>
    </source>
</evidence>
<name>A0A934VAV4_9BACT</name>
<dbReference type="InterPro" id="IPR047750">
    <property type="entry name" value="YdjY-like"/>
</dbReference>